<feature type="transmembrane region" description="Helical" evidence="1">
    <location>
        <begin position="95"/>
        <end position="114"/>
    </location>
</feature>
<feature type="transmembrane region" description="Helical" evidence="1">
    <location>
        <begin position="159"/>
        <end position="181"/>
    </location>
</feature>
<accession>A0A562SHG3</accession>
<sequence length="212" mass="24715">MFNLLHKYKLLRYLLLPVYAYFCWLMLRITMQYIPFNRMAAFLQIKQTEVQELPYYIPVFYTHVYSSIFCLLAGFTQFSNTLRQQYVRLHRVVGLLYVAVVLVSSAPSGFVMALHANGGVLAVVFFVMLSLLWWWFTFRAVVAIKQKNIARHEAFMIRSFALALSAITLRLWKVILVYLFAPAPMDVYVIVAGLGWIPNLLIAEYIIKRKLI</sequence>
<dbReference type="Pfam" id="PF10067">
    <property type="entry name" value="DUF2306"/>
    <property type="match status" value="1"/>
</dbReference>
<keyword evidence="1" id="KW-0812">Transmembrane</keyword>
<dbReference type="Proteomes" id="UP000316167">
    <property type="component" value="Unassembled WGS sequence"/>
</dbReference>
<dbReference type="AlphaFoldDB" id="A0A562SHG3"/>
<keyword evidence="3" id="KW-1185">Reference proteome</keyword>
<evidence type="ECO:0000256" key="1">
    <source>
        <dbReference type="SAM" id="Phobius"/>
    </source>
</evidence>
<gene>
    <name evidence="2" type="ORF">IQ13_2882</name>
</gene>
<dbReference type="InterPro" id="IPR018750">
    <property type="entry name" value="DUF2306_membrane"/>
</dbReference>
<proteinExistence type="predicted"/>
<feature type="transmembrane region" description="Helical" evidence="1">
    <location>
        <begin position="12"/>
        <end position="35"/>
    </location>
</feature>
<comment type="caution">
    <text evidence="2">The sequence shown here is derived from an EMBL/GenBank/DDBJ whole genome shotgun (WGS) entry which is preliminary data.</text>
</comment>
<organism evidence="2 3">
    <name type="scientific">Lacibacter cauensis</name>
    <dbReference type="NCBI Taxonomy" id="510947"/>
    <lineage>
        <taxon>Bacteria</taxon>
        <taxon>Pseudomonadati</taxon>
        <taxon>Bacteroidota</taxon>
        <taxon>Chitinophagia</taxon>
        <taxon>Chitinophagales</taxon>
        <taxon>Chitinophagaceae</taxon>
        <taxon>Lacibacter</taxon>
    </lineage>
</organism>
<dbReference type="OrthoDB" id="6385003at2"/>
<name>A0A562SHG3_9BACT</name>
<dbReference type="EMBL" id="VLLE01000005">
    <property type="protein sequence ID" value="TWI80210.1"/>
    <property type="molecule type" value="Genomic_DNA"/>
</dbReference>
<feature type="transmembrane region" description="Helical" evidence="1">
    <location>
        <begin position="55"/>
        <end position="75"/>
    </location>
</feature>
<feature type="transmembrane region" description="Helical" evidence="1">
    <location>
        <begin position="120"/>
        <end position="138"/>
    </location>
</feature>
<keyword evidence="1" id="KW-1133">Transmembrane helix</keyword>
<evidence type="ECO:0000313" key="3">
    <source>
        <dbReference type="Proteomes" id="UP000316167"/>
    </source>
</evidence>
<protein>
    <submittedName>
        <fullName evidence="2">Putative membrane protein</fullName>
    </submittedName>
</protein>
<keyword evidence="1" id="KW-0472">Membrane</keyword>
<feature type="transmembrane region" description="Helical" evidence="1">
    <location>
        <begin position="187"/>
        <end position="207"/>
    </location>
</feature>
<evidence type="ECO:0000313" key="2">
    <source>
        <dbReference type="EMBL" id="TWI80210.1"/>
    </source>
</evidence>
<reference evidence="2 3" key="1">
    <citation type="journal article" date="2015" name="Stand. Genomic Sci.">
        <title>Genomic Encyclopedia of Bacterial and Archaeal Type Strains, Phase III: the genomes of soil and plant-associated and newly described type strains.</title>
        <authorList>
            <person name="Whitman W.B."/>
            <person name="Woyke T."/>
            <person name="Klenk H.P."/>
            <person name="Zhou Y."/>
            <person name="Lilburn T.G."/>
            <person name="Beck B.J."/>
            <person name="De Vos P."/>
            <person name="Vandamme P."/>
            <person name="Eisen J.A."/>
            <person name="Garrity G."/>
            <person name="Hugenholtz P."/>
            <person name="Kyrpides N.C."/>
        </authorList>
    </citation>
    <scope>NUCLEOTIDE SEQUENCE [LARGE SCALE GENOMIC DNA]</scope>
    <source>
        <strain evidence="2 3">CGMCC 1.7271</strain>
    </source>
</reference>
<dbReference type="RefSeq" id="WP_144887052.1">
    <property type="nucleotide sequence ID" value="NZ_VLLE01000005.1"/>
</dbReference>